<evidence type="ECO:0000313" key="2">
    <source>
        <dbReference type="Proteomes" id="UP001465976"/>
    </source>
</evidence>
<dbReference type="EMBL" id="JBAHYK010000883">
    <property type="protein sequence ID" value="KAL0570731.1"/>
    <property type="molecule type" value="Genomic_DNA"/>
</dbReference>
<name>A0ABR3F670_9AGAR</name>
<sequence>NEFAKASKEFQGAFDIYEDWMTENDRKLHPVSYLPLWADCCDKLGQPKKAERLRTQQAKLAEKYQSYWGDPEEELDSDDGIDRSK</sequence>
<feature type="non-terminal residue" evidence="1">
    <location>
        <position position="1"/>
    </location>
</feature>
<evidence type="ECO:0000313" key="1">
    <source>
        <dbReference type="EMBL" id="KAL0570731.1"/>
    </source>
</evidence>
<protein>
    <submittedName>
        <fullName evidence="1">Uncharacterized protein</fullName>
    </submittedName>
</protein>
<proteinExistence type="predicted"/>
<organism evidence="1 2">
    <name type="scientific">Marasmius crinis-equi</name>
    <dbReference type="NCBI Taxonomy" id="585013"/>
    <lineage>
        <taxon>Eukaryota</taxon>
        <taxon>Fungi</taxon>
        <taxon>Dikarya</taxon>
        <taxon>Basidiomycota</taxon>
        <taxon>Agaricomycotina</taxon>
        <taxon>Agaricomycetes</taxon>
        <taxon>Agaricomycetidae</taxon>
        <taxon>Agaricales</taxon>
        <taxon>Marasmiineae</taxon>
        <taxon>Marasmiaceae</taxon>
        <taxon>Marasmius</taxon>
    </lineage>
</organism>
<reference evidence="1 2" key="1">
    <citation type="submission" date="2024-02" db="EMBL/GenBank/DDBJ databases">
        <title>A draft genome for the cacao thread blight pathogen Marasmius crinis-equi.</title>
        <authorList>
            <person name="Cohen S.P."/>
            <person name="Baruah I.K."/>
            <person name="Amoako-Attah I."/>
            <person name="Bukari Y."/>
            <person name="Meinhardt L.W."/>
            <person name="Bailey B.A."/>
        </authorList>
    </citation>
    <scope>NUCLEOTIDE SEQUENCE [LARGE SCALE GENOMIC DNA]</scope>
    <source>
        <strain evidence="1 2">GH-76</strain>
    </source>
</reference>
<gene>
    <name evidence="1" type="ORF">V5O48_011222</name>
</gene>
<dbReference type="Proteomes" id="UP001465976">
    <property type="component" value="Unassembled WGS sequence"/>
</dbReference>
<keyword evidence="2" id="KW-1185">Reference proteome</keyword>
<accession>A0ABR3F670</accession>
<comment type="caution">
    <text evidence="1">The sequence shown here is derived from an EMBL/GenBank/DDBJ whole genome shotgun (WGS) entry which is preliminary data.</text>
</comment>